<dbReference type="AlphaFoldDB" id="A0A841Q464"/>
<keyword evidence="2" id="KW-0687">Ribonucleoprotein</keyword>
<dbReference type="RefSeq" id="WP_174495765.1">
    <property type="nucleotide sequence ID" value="NZ_CADDWK010000004.1"/>
</dbReference>
<dbReference type="CDD" id="cd04301">
    <property type="entry name" value="NAT_SF"/>
    <property type="match status" value="1"/>
</dbReference>
<dbReference type="InterPro" id="IPR050276">
    <property type="entry name" value="MshD_Acetyltransferase"/>
</dbReference>
<name>A0A841Q464_9BACI</name>
<dbReference type="InterPro" id="IPR016181">
    <property type="entry name" value="Acyl_CoA_acyltransferase"/>
</dbReference>
<dbReference type="GO" id="GO:0016747">
    <property type="term" value="F:acyltransferase activity, transferring groups other than amino-acyl groups"/>
    <property type="evidence" value="ECO:0007669"/>
    <property type="project" value="InterPro"/>
</dbReference>
<dbReference type="Proteomes" id="UP000581688">
    <property type="component" value="Unassembled WGS sequence"/>
</dbReference>
<dbReference type="Pfam" id="PF00583">
    <property type="entry name" value="Acetyltransf_1"/>
    <property type="match status" value="1"/>
</dbReference>
<dbReference type="GO" id="GO:0005840">
    <property type="term" value="C:ribosome"/>
    <property type="evidence" value="ECO:0007669"/>
    <property type="project" value="UniProtKB-KW"/>
</dbReference>
<comment type="caution">
    <text evidence="2">The sequence shown here is derived from an EMBL/GenBank/DDBJ whole genome shotgun (WGS) entry which is preliminary data.</text>
</comment>
<keyword evidence="2" id="KW-0689">Ribosomal protein</keyword>
<dbReference type="Gene3D" id="3.40.630.30">
    <property type="match status" value="1"/>
</dbReference>
<reference evidence="2 3" key="1">
    <citation type="submission" date="2020-08" db="EMBL/GenBank/DDBJ databases">
        <title>Genomic Encyclopedia of Type Strains, Phase IV (KMG-IV): sequencing the most valuable type-strain genomes for metagenomic binning, comparative biology and taxonomic classification.</title>
        <authorList>
            <person name="Goeker M."/>
        </authorList>
    </citation>
    <scope>NUCLEOTIDE SEQUENCE [LARGE SCALE GENOMIC DNA]</scope>
    <source>
        <strain evidence="2 3">DSM 19612</strain>
    </source>
</reference>
<protein>
    <submittedName>
        <fullName evidence="2">Ribosomal protein S18 acetylase RimI-like enzyme</fullName>
    </submittedName>
</protein>
<gene>
    <name evidence="2" type="ORF">HNQ94_001568</name>
</gene>
<accession>A0A841Q464</accession>
<dbReference type="SUPFAM" id="SSF55729">
    <property type="entry name" value="Acyl-CoA N-acyltransferases (Nat)"/>
    <property type="match status" value="1"/>
</dbReference>
<dbReference type="PROSITE" id="PS51186">
    <property type="entry name" value="GNAT"/>
    <property type="match status" value="1"/>
</dbReference>
<evidence type="ECO:0000313" key="2">
    <source>
        <dbReference type="EMBL" id="MBB6453120.1"/>
    </source>
</evidence>
<organism evidence="2 3">
    <name type="scientific">Salirhabdus euzebyi</name>
    <dbReference type="NCBI Taxonomy" id="394506"/>
    <lineage>
        <taxon>Bacteria</taxon>
        <taxon>Bacillati</taxon>
        <taxon>Bacillota</taxon>
        <taxon>Bacilli</taxon>
        <taxon>Bacillales</taxon>
        <taxon>Bacillaceae</taxon>
        <taxon>Salirhabdus</taxon>
    </lineage>
</organism>
<evidence type="ECO:0000313" key="3">
    <source>
        <dbReference type="Proteomes" id="UP000581688"/>
    </source>
</evidence>
<dbReference type="PANTHER" id="PTHR43617">
    <property type="entry name" value="L-AMINO ACID N-ACETYLTRANSFERASE"/>
    <property type="match status" value="1"/>
</dbReference>
<dbReference type="EMBL" id="JACHGH010000004">
    <property type="protein sequence ID" value="MBB6453120.1"/>
    <property type="molecule type" value="Genomic_DNA"/>
</dbReference>
<keyword evidence="3" id="KW-1185">Reference proteome</keyword>
<dbReference type="PANTHER" id="PTHR43617:SF34">
    <property type="entry name" value="PUTATIVE-RELATED"/>
    <property type="match status" value="1"/>
</dbReference>
<dbReference type="InterPro" id="IPR000182">
    <property type="entry name" value="GNAT_dom"/>
</dbReference>
<sequence>MEKLKCRVVEANQFMLEEINDLYLKCREHLILNGIFQWDDNYPNKEYFQYCISEKILFVLMENEKMLGHVVMNEWESSEWEIISWEEANPIVIHSLMIDPSFQGKGLGKEFVLLCEKMGKKRGYSSIRLDAFSGNKKALYLYKVLGYEERGKVLFGSKPEGSQEYICFEKKL</sequence>
<evidence type="ECO:0000259" key="1">
    <source>
        <dbReference type="PROSITE" id="PS51186"/>
    </source>
</evidence>
<proteinExistence type="predicted"/>
<feature type="domain" description="N-acetyltransferase" evidence="1">
    <location>
        <begin position="6"/>
        <end position="172"/>
    </location>
</feature>